<dbReference type="AlphaFoldDB" id="A0AAN0K6B9"/>
<evidence type="ECO:0000256" key="1">
    <source>
        <dbReference type="SAM" id="MobiDB-lite"/>
    </source>
</evidence>
<dbReference type="KEGG" id="broo:brsh051_09410"/>
<dbReference type="Pfam" id="PF08044">
    <property type="entry name" value="DUF1707"/>
    <property type="match status" value="1"/>
</dbReference>
<accession>A0AAN0K6B9</accession>
<feature type="domain" description="DUF1707" evidence="2">
    <location>
        <begin position="14"/>
        <end position="64"/>
    </location>
</feature>
<dbReference type="Pfam" id="PF09922">
    <property type="entry name" value="LiaF-like_C"/>
    <property type="match status" value="1"/>
</dbReference>
<dbReference type="InterPro" id="IPR024425">
    <property type="entry name" value="LiaF-like_C"/>
</dbReference>
<evidence type="ECO:0000259" key="2">
    <source>
        <dbReference type="Pfam" id="PF08044"/>
    </source>
</evidence>
<feature type="region of interest" description="Disordered" evidence="1">
    <location>
        <begin position="1"/>
        <end position="21"/>
    </location>
</feature>
<proteinExistence type="predicted"/>
<evidence type="ECO:0008006" key="6">
    <source>
        <dbReference type="Google" id="ProtNLM"/>
    </source>
</evidence>
<dbReference type="InterPro" id="IPR012551">
    <property type="entry name" value="DUF1707_SHOCT-like"/>
</dbReference>
<dbReference type="PANTHER" id="PTHR40763:SF4">
    <property type="entry name" value="DUF1707 DOMAIN-CONTAINING PROTEIN"/>
    <property type="match status" value="1"/>
</dbReference>
<organism evidence="4 5">
    <name type="scientific">Brooklawnia propionicigenes</name>
    <dbReference type="NCBI Taxonomy" id="3041175"/>
    <lineage>
        <taxon>Bacteria</taxon>
        <taxon>Bacillati</taxon>
        <taxon>Actinomycetota</taxon>
        <taxon>Actinomycetes</taxon>
        <taxon>Propionibacteriales</taxon>
        <taxon>Propionibacteriaceae</taxon>
        <taxon>Brooklawnia</taxon>
    </lineage>
</organism>
<evidence type="ECO:0000313" key="5">
    <source>
        <dbReference type="Proteomes" id="UP001431656"/>
    </source>
</evidence>
<reference evidence="4" key="1">
    <citation type="journal article" date="2024" name="Int. J. Syst. Evol. Microbiol.">
        <title>Brooklawnia propionicigenes sp. nov., a facultatively anaerobic, propionate-producing bacterium isolated from a methanogenic reactor treating waste from cattle farms.</title>
        <authorList>
            <person name="Akita Y."/>
            <person name="Ueki A."/>
            <person name="Tonouchi A."/>
            <person name="Sugawara Y."/>
            <person name="Honma S."/>
            <person name="Kaku N."/>
            <person name="Ueki K."/>
        </authorList>
    </citation>
    <scope>NUCLEOTIDE SEQUENCE</scope>
    <source>
        <strain evidence="4">SH051</strain>
    </source>
</reference>
<feature type="domain" description="Cell wall-active antibiotics response LiaF-like C-terminal" evidence="3">
    <location>
        <begin position="135"/>
        <end position="194"/>
    </location>
</feature>
<dbReference type="PANTHER" id="PTHR40763">
    <property type="entry name" value="MEMBRANE PROTEIN-RELATED"/>
    <property type="match status" value="1"/>
</dbReference>
<evidence type="ECO:0000313" key="4">
    <source>
        <dbReference type="EMBL" id="BEH01660.1"/>
    </source>
</evidence>
<keyword evidence="5" id="KW-1185">Reference proteome</keyword>
<evidence type="ECO:0000259" key="3">
    <source>
        <dbReference type="Pfam" id="PF09922"/>
    </source>
</evidence>
<name>A0AAN0K6B9_9ACTN</name>
<gene>
    <name evidence="4" type="ORF">brsh051_09410</name>
</gene>
<sequence>MSHDDDFQDAPRQRAGDADRQQAIEALTRAWREGRITRDEFQERSPQALGAVYLDELDDLLSDLGGLTASPAPQAVEPGVVSYQSPVPAGDLIIQDSWQSEPDEPALPAVYAPEGTKGSALSVGVMSGVDRAGEWTVAPTHVSIAVMGGTSIDLREAIFTSDTTIVTCFAIMGGTDVIVPPEMDVEVNGIGFMGGFGWEKPRYVKATRPAPEGNPRVIINGLGFWGAVNIVRLERGEEYDGQST</sequence>
<dbReference type="RefSeq" id="WP_286268002.1">
    <property type="nucleotide sequence ID" value="NZ_AP028056.1"/>
</dbReference>
<dbReference type="Proteomes" id="UP001431656">
    <property type="component" value="Chromosome"/>
</dbReference>
<protein>
    <recommendedName>
        <fullName evidence="6">Cell wall-active antibiotics response LiaF-like C-terminal domain-containing protein</fullName>
    </recommendedName>
</protein>
<dbReference type="EMBL" id="AP028056">
    <property type="protein sequence ID" value="BEH01660.1"/>
    <property type="molecule type" value="Genomic_DNA"/>
</dbReference>